<evidence type="ECO:0000256" key="5">
    <source>
        <dbReference type="ARBA" id="ARBA00022741"/>
    </source>
</evidence>
<dbReference type="Gene3D" id="1.10.510.10">
    <property type="entry name" value="Transferase(Phosphotransferase) domain 1"/>
    <property type="match status" value="1"/>
</dbReference>
<evidence type="ECO:0000313" key="11">
    <source>
        <dbReference type="EMBL" id="KAJ9575834.1"/>
    </source>
</evidence>
<dbReference type="SMART" id="SM00220">
    <property type="entry name" value="S_TKc"/>
    <property type="match status" value="1"/>
</dbReference>
<dbReference type="AlphaFoldDB" id="A0AAD8E3W3"/>
<dbReference type="CDD" id="cd08217">
    <property type="entry name" value="STKc_Nek2"/>
    <property type="match status" value="1"/>
</dbReference>
<sequence length="659" mass="74726">MEVKKIGGLEDYEAINIIGTGSFGTCYKVRKKSNGYVYVWKAVGYGGMSEEKKQLLVSEVNLLSELRHPNIVQYYDHIIHKETATLYIVMEWCQGGDLSSLINKCKKSGSYLDEGFVWKVLYQMCRALQACHWQLSKTTVLHRDIKPANVFLDEAGNVKLGDFGLARTLHEDASYAQTIVGTPYYMSPEVIKGGKYNKKSDIWSLGCLIYELCSLVPPFAGTNIKQLAMKIKEGKYPRIPAHYSDDLQKIISLLLIVDHNLRPTIEVILHHPTVVSHIAQETIKSSMARDIASAHNCDISSHTKEISNDKQMNDILSMKQSLNDLHISDENKHLFPTVRESSKNLSNEKSRDLWLNRIQILKQREASLRLKEFEIDERERALAKKEKQVALLDRLSKEKITRADIYLRQCREVRSVANSVKSIHQQRINTVEDDLDSTVSADPGDTSILPTSTKLKPASIQRPSSFVRSGSERRVHFDTLPFTKSKAKQLDLEITAKQNQIFNQHKNFPSSIRVPDKELYDIPEYYVPSSVTEVPEKEKILHGHNIRNNFHNLAKAEEDNYKNCVLATLNSNQPENNGISRIGSQPVSRVMSWKEERAMWLANKRQAYHDIGSTKTHKTANKENSLGFQKQRIVKSIGTSTGTVSSVPESGLGSLLSFR</sequence>
<dbReference type="Pfam" id="PF00069">
    <property type="entry name" value="Pkinase"/>
    <property type="match status" value="1"/>
</dbReference>
<protein>
    <recommendedName>
        <fullName evidence="2">non-specific serine/threonine protein kinase</fullName>
        <ecNumber evidence="2">2.7.11.1</ecNumber>
    </recommendedName>
</protein>
<name>A0AAD8E3W3_DIPPU</name>
<evidence type="ECO:0000256" key="8">
    <source>
        <dbReference type="ARBA" id="ARBA00047899"/>
    </source>
</evidence>
<dbReference type="GO" id="GO:0005524">
    <property type="term" value="F:ATP binding"/>
    <property type="evidence" value="ECO:0007669"/>
    <property type="project" value="UniProtKB-KW"/>
</dbReference>
<evidence type="ECO:0000256" key="4">
    <source>
        <dbReference type="ARBA" id="ARBA00022679"/>
    </source>
</evidence>
<dbReference type="PROSITE" id="PS50011">
    <property type="entry name" value="PROTEIN_KINASE_DOM"/>
    <property type="match status" value="1"/>
</dbReference>
<accession>A0AAD8E3W3</accession>
<dbReference type="EC" id="2.7.11.1" evidence="2"/>
<comment type="caution">
    <text evidence="11">The sequence shown here is derived from an EMBL/GenBank/DDBJ whole genome shotgun (WGS) entry which is preliminary data.</text>
</comment>
<reference evidence="11" key="2">
    <citation type="submission" date="2023-05" db="EMBL/GenBank/DDBJ databases">
        <authorList>
            <person name="Fouks B."/>
        </authorList>
    </citation>
    <scope>NUCLEOTIDE SEQUENCE</scope>
    <source>
        <strain evidence="11">Stay&amp;Tobe</strain>
        <tissue evidence="11">Testes</tissue>
    </source>
</reference>
<dbReference type="FunFam" id="3.30.200.20:FF:000097">
    <property type="entry name" value="Probable serine/threonine-protein kinase nek1"/>
    <property type="match status" value="1"/>
</dbReference>
<dbReference type="InterPro" id="IPR051131">
    <property type="entry name" value="NEK_Ser/Thr_kinase_NIMA"/>
</dbReference>
<evidence type="ECO:0000256" key="9">
    <source>
        <dbReference type="ARBA" id="ARBA00048679"/>
    </source>
</evidence>
<feature type="domain" description="Protein kinase" evidence="10">
    <location>
        <begin position="12"/>
        <end position="274"/>
    </location>
</feature>
<evidence type="ECO:0000259" key="10">
    <source>
        <dbReference type="PROSITE" id="PS50011"/>
    </source>
</evidence>
<keyword evidence="4" id="KW-0808">Transferase</keyword>
<evidence type="ECO:0000256" key="2">
    <source>
        <dbReference type="ARBA" id="ARBA00012513"/>
    </source>
</evidence>
<organism evidence="11 12">
    <name type="scientific">Diploptera punctata</name>
    <name type="common">Pacific beetle cockroach</name>
    <dbReference type="NCBI Taxonomy" id="6984"/>
    <lineage>
        <taxon>Eukaryota</taxon>
        <taxon>Metazoa</taxon>
        <taxon>Ecdysozoa</taxon>
        <taxon>Arthropoda</taxon>
        <taxon>Hexapoda</taxon>
        <taxon>Insecta</taxon>
        <taxon>Pterygota</taxon>
        <taxon>Neoptera</taxon>
        <taxon>Polyneoptera</taxon>
        <taxon>Dictyoptera</taxon>
        <taxon>Blattodea</taxon>
        <taxon>Blaberoidea</taxon>
        <taxon>Blaberidae</taxon>
        <taxon>Diplopterinae</taxon>
        <taxon>Diploptera</taxon>
    </lineage>
</organism>
<dbReference type="InterPro" id="IPR000719">
    <property type="entry name" value="Prot_kinase_dom"/>
</dbReference>
<keyword evidence="3" id="KW-0723">Serine/threonine-protein kinase</keyword>
<dbReference type="PANTHER" id="PTHR44899">
    <property type="entry name" value="CAMK FAMILY PROTEIN KINASE"/>
    <property type="match status" value="1"/>
</dbReference>
<dbReference type="Gene3D" id="3.30.200.20">
    <property type="entry name" value="Phosphorylase Kinase, domain 1"/>
    <property type="match status" value="2"/>
</dbReference>
<keyword evidence="6" id="KW-0418">Kinase</keyword>
<proteinExistence type="inferred from homology"/>
<evidence type="ECO:0000256" key="6">
    <source>
        <dbReference type="ARBA" id="ARBA00022777"/>
    </source>
</evidence>
<dbReference type="InterPro" id="IPR011009">
    <property type="entry name" value="Kinase-like_dom_sf"/>
</dbReference>
<comment type="catalytic activity">
    <reaction evidence="9">
        <text>L-seryl-[protein] + ATP = O-phospho-L-seryl-[protein] + ADP + H(+)</text>
        <dbReference type="Rhea" id="RHEA:17989"/>
        <dbReference type="Rhea" id="RHEA-COMP:9863"/>
        <dbReference type="Rhea" id="RHEA-COMP:11604"/>
        <dbReference type="ChEBI" id="CHEBI:15378"/>
        <dbReference type="ChEBI" id="CHEBI:29999"/>
        <dbReference type="ChEBI" id="CHEBI:30616"/>
        <dbReference type="ChEBI" id="CHEBI:83421"/>
        <dbReference type="ChEBI" id="CHEBI:456216"/>
        <dbReference type="EC" id="2.7.11.1"/>
    </reaction>
</comment>
<reference evidence="11" key="1">
    <citation type="journal article" date="2023" name="IScience">
        <title>Live-bearing cockroach genome reveals convergent evolutionary mechanisms linked to viviparity in insects and beyond.</title>
        <authorList>
            <person name="Fouks B."/>
            <person name="Harrison M.C."/>
            <person name="Mikhailova A.A."/>
            <person name="Marchal E."/>
            <person name="English S."/>
            <person name="Carruthers M."/>
            <person name="Jennings E.C."/>
            <person name="Chiamaka E.L."/>
            <person name="Frigard R.A."/>
            <person name="Pippel M."/>
            <person name="Attardo G.M."/>
            <person name="Benoit J.B."/>
            <person name="Bornberg-Bauer E."/>
            <person name="Tobe S.S."/>
        </authorList>
    </citation>
    <scope>NUCLEOTIDE SEQUENCE</scope>
    <source>
        <strain evidence="11">Stay&amp;Tobe</strain>
    </source>
</reference>
<dbReference type="PANTHER" id="PTHR44899:SF10">
    <property type="entry name" value="NIMA-RELATED KINASE 2"/>
    <property type="match status" value="1"/>
</dbReference>
<keyword evidence="5" id="KW-0547">Nucleotide-binding</keyword>
<evidence type="ECO:0000313" key="12">
    <source>
        <dbReference type="Proteomes" id="UP001233999"/>
    </source>
</evidence>
<evidence type="ECO:0000256" key="7">
    <source>
        <dbReference type="ARBA" id="ARBA00022840"/>
    </source>
</evidence>
<evidence type="ECO:0000256" key="3">
    <source>
        <dbReference type="ARBA" id="ARBA00022527"/>
    </source>
</evidence>
<dbReference type="GO" id="GO:0004674">
    <property type="term" value="F:protein serine/threonine kinase activity"/>
    <property type="evidence" value="ECO:0007669"/>
    <property type="project" value="UniProtKB-KW"/>
</dbReference>
<comment type="catalytic activity">
    <reaction evidence="8">
        <text>L-threonyl-[protein] + ATP = O-phospho-L-threonyl-[protein] + ADP + H(+)</text>
        <dbReference type="Rhea" id="RHEA:46608"/>
        <dbReference type="Rhea" id="RHEA-COMP:11060"/>
        <dbReference type="Rhea" id="RHEA-COMP:11605"/>
        <dbReference type="ChEBI" id="CHEBI:15378"/>
        <dbReference type="ChEBI" id="CHEBI:30013"/>
        <dbReference type="ChEBI" id="CHEBI:30616"/>
        <dbReference type="ChEBI" id="CHEBI:61977"/>
        <dbReference type="ChEBI" id="CHEBI:456216"/>
        <dbReference type="EC" id="2.7.11.1"/>
    </reaction>
</comment>
<dbReference type="PROSITE" id="PS00108">
    <property type="entry name" value="PROTEIN_KINASE_ST"/>
    <property type="match status" value="1"/>
</dbReference>
<dbReference type="InterPro" id="IPR008271">
    <property type="entry name" value="Ser/Thr_kinase_AS"/>
</dbReference>
<dbReference type="SUPFAM" id="SSF56112">
    <property type="entry name" value="Protein kinase-like (PK-like)"/>
    <property type="match status" value="1"/>
</dbReference>
<gene>
    <name evidence="11" type="ORF">L9F63_007292</name>
</gene>
<dbReference type="Proteomes" id="UP001233999">
    <property type="component" value="Unassembled WGS sequence"/>
</dbReference>
<evidence type="ECO:0000256" key="1">
    <source>
        <dbReference type="ARBA" id="ARBA00010886"/>
    </source>
</evidence>
<keyword evidence="7" id="KW-0067">ATP-binding</keyword>
<dbReference type="EMBL" id="JASPKZ010009819">
    <property type="protein sequence ID" value="KAJ9575834.1"/>
    <property type="molecule type" value="Genomic_DNA"/>
</dbReference>
<comment type="similarity">
    <text evidence="1">Belongs to the protein kinase superfamily. NEK Ser/Thr protein kinase family. NIMA subfamily.</text>
</comment>
<keyword evidence="12" id="KW-1185">Reference proteome</keyword>